<dbReference type="AlphaFoldDB" id="A0A2J6XCF7"/>
<dbReference type="OMA" id="YECCGLL"/>
<dbReference type="PANTHER" id="PTHR34858:SF1">
    <property type="entry name" value="CYSO-CYSTEINE PEPTIDASE"/>
    <property type="match status" value="1"/>
</dbReference>
<dbReference type="PROSITE" id="PS50249">
    <property type="entry name" value="MPN"/>
    <property type="match status" value="1"/>
</dbReference>
<comment type="caution">
    <text evidence="7">The sequence shown here is derived from an EMBL/GenBank/DDBJ whole genome shotgun (WGS) entry which is preliminary data.</text>
</comment>
<evidence type="ECO:0000256" key="5">
    <source>
        <dbReference type="ARBA" id="ARBA00023049"/>
    </source>
</evidence>
<dbReference type="SUPFAM" id="SSF102712">
    <property type="entry name" value="JAB1/MPN domain"/>
    <property type="match status" value="1"/>
</dbReference>
<organism evidence="7 8">
    <name type="scientific">Chloroflexus aggregans</name>
    <dbReference type="NCBI Taxonomy" id="152260"/>
    <lineage>
        <taxon>Bacteria</taxon>
        <taxon>Bacillati</taxon>
        <taxon>Chloroflexota</taxon>
        <taxon>Chloroflexia</taxon>
        <taxon>Chloroflexales</taxon>
        <taxon>Chloroflexineae</taxon>
        <taxon>Chloroflexaceae</taxon>
        <taxon>Chloroflexus</taxon>
    </lineage>
</organism>
<dbReference type="Gene3D" id="3.40.140.10">
    <property type="entry name" value="Cytidine Deaminase, domain 2"/>
    <property type="match status" value="1"/>
</dbReference>
<evidence type="ECO:0000313" key="7">
    <source>
        <dbReference type="EMBL" id="PMP85436.1"/>
    </source>
</evidence>
<keyword evidence="2" id="KW-0479">Metal-binding</keyword>
<dbReference type="Pfam" id="PF14464">
    <property type="entry name" value="Prok-JAB"/>
    <property type="match status" value="1"/>
</dbReference>
<dbReference type="PANTHER" id="PTHR34858">
    <property type="entry name" value="CYSO-CYSTEINE PEPTIDASE"/>
    <property type="match status" value="1"/>
</dbReference>
<dbReference type="CDD" id="cd08070">
    <property type="entry name" value="MPN_like"/>
    <property type="match status" value="1"/>
</dbReference>
<dbReference type="InterPro" id="IPR028090">
    <property type="entry name" value="JAB_dom_prok"/>
</dbReference>
<evidence type="ECO:0000313" key="8">
    <source>
        <dbReference type="Proteomes" id="UP000243376"/>
    </source>
</evidence>
<dbReference type="FunFam" id="3.40.140.10:FF:000085">
    <property type="entry name" value="Mov34/MPN/PAD-1 family protein"/>
    <property type="match status" value="1"/>
</dbReference>
<dbReference type="Proteomes" id="UP000243376">
    <property type="component" value="Unassembled WGS sequence"/>
</dbReference>
<proteinExistence type="predicted"/>
<keyword evidence="5" id="KW-0482">Metalloprotease</keyword>
<feature type="domain" description="MPN" evidence="6">
    <location>
        <begin position="3"/>
        <end position="144"/>
    </location>
</feature>
<dbReference type="InterPro" id="IPR000555">
    <property type="entry name" value="JAMM/MPN+_dom"/>
</dbReference>
<gene>
    <name evidence="7" type="ORF">C0184_02415</name>
</gene>
<keyword evidence="4" id="KW-0862">Zinc</keyword>
<dbReference type="GO" id="GO:0008270">
    <property type="term" value="F:zinc ion binding"/>
    <property type="evidence" value="ECO:0007669"/>
    <property type="project" value="TreeGrafter"/>
</dbReference>
<evidence type="ECO:0000256" key="1">
    <source>
        <dbReference type="ARBA" id="ARBA00022670"/>
    </source>
</evidence>
<sequence length="158" mass="17209">MALILPAKALATIVAHAETTYPDECVGLLVGTLNGEHKTVLEVVTLENRWSGQLQLAITDDPTSRRDRFYLDPRDYLRVERSARAAGYEIIGCYHSHPDAAAIPSERDRIGAQAISGSGFSFVIQSVRNGVAAELTSWLLVNEGTRFIAEPVEVATAE</sequence>
<dbReference type="InterPro" id="IPR037518">
    <property type="entry name" value="MPN"/>
</dbReference>
<evidence type="ECO:0000256" key="2">
    <source>
        <dbReference type="ARBA" id="ARBA00022723"/>
    </source>
</evidence>
<dbReference type="GO" id="GO:0008235">
    <property type="term" value="F:metalloexopeptidase activity"/>
    <property type="evidence" value="ECO:0007669"/>
    <property type="project" value="TreeGrafter"/>
</dbReference>
<accession>A0A2J6XCF7</accession>
<evidence type="ECO:0000256" key="3">
    <source>
        <dbReference type="ARBA" id="ARBA00022801"/>
    </source>
</evidence>
<dbReference type="InterPro" id="IPR051929">
    <property type="entry name" value="VirAsm_ModProt"/>
</dbReference>
<protein>
    <recommendedName>
        <fullName evidence="6">MPN domain-containing protein</fullName>
    </recommendedName>
</protein>
<dbReference type="SMART" id="SM00232">
    <property type="entry name" value="JAB_MPN"/>
    <property type="match status" value="1"/>
</dbReference>
<dbReference type="GO" id="GO:0006508">
    <property type="term" value="P:proteolysis"/>
    <property type="evidence" value="ECO:0007669"/>
    <property type="project" value="UniProtKB-KW"/>
</dbReference>
<reference evidence="7 8" key="1">
    <citation type="submission" date="2018-01" db="EMBL/GenBank/DDBJ databases">
        <title>Metagenomic assembled genomes from two thermal pools in the Uzon Caldera, Kamchatka, Russia.</title>
        <authorList>
            <person name="Wilkins L."/>
            <person name="Ettinger C."/>
        </authorList>
    </citation>
    <scope>NUCLEOTIDE SEQUENCE [LARGE SCALE GENOMIC DNA]</scope>
    <source>
        <strain evidence="7">ZAV-02</strain>
    </source>
</reference>
<evidence type="ECO:0000259" key="6">
    <source>
        <dbReference type="PROSITE" id="PS50249"/>
    </source>
</evidence>
<keyword evidence="1" id="KW-0645">Protease</keyword>
<name>A0A2J6XCF7_9CHLR</name>
<keyword evidence="3" id="KW-0378">Hydrolase</keyword>
<dbReference type="EMBL" id="PNIQ01000164">
    <property type="protein sequence ID" value="PMP85436.1"/>
    <property type="molecule type" value="Genomic_DNA"/>
</dbReference>
<evidence type="ECO:0000256" key="4">
    <source>
        <dbReference type="ARBA" id="ARBA00022833"/>
    </source>
</evidence>